<evidence type="ECO:0000256" key="1">
    <source>
        <dbReference type="ARBA" id="ARBA00022692"/>
    </source>
</evidence>
<keyword evidence="3 5" id="KW-0807">Transducer</keyword>
<dbReference type="Proteomes" id="UP000053244">
    <property type="component" value="Unassembled WGS sequence"/>
</dbReference>
<keyword evidence="6" id="KW-0472">Membrane</keyword>
<dbReference type="InterPro" id="IPR004089">
    <property type="entry name" value="MCPsignal_dom"/>
</dbReference>
<feature type="transmembrane region" description="Helical" evidence="6">
    <location>
        <begin position="198"/>
        <end position="220"/>
    </location>
</feature>
<feature type="domain" description="Methyl-accepting transducer" evidence="7">
    <location>
        <begin position="286"/>
        <end position="508"/>
    </location>
</feature>
<gene>
    <name evidence="9" type="ORF">ADL15_20900</name>
</gene>
<protein>
    <submittedName>
        <fullName evidence="9">Chemotaxis protein</fullName>
    </submittedName>
</protein>
<name>A0A101JS11_9ACTN</name>
<keyword evidence="1 6" id="KW-0812">Transmembrane</keyword>
<dbReference type="Pfam" id="PF00672">
    <property type="entry name" value="HAMP"/>
    <property type="match status" value="1"/>
</dbReference>
<dbReference type="GO" id="GO:0007165">
    <property type="term" value="P:signal transduction"/>
    <property type="evidence" value="ECO:0007669"/>
    <property type="project" value="UniProtKB-KW"/>
</dbReference>
<feature type="domain" description="HAMP" evidence="8">
    <location>
        <begin position="222"/>
        <end position="274"/>
    </location>
</feature>
<evidence type="ECO:0000256" key="4">
    <source>
        <dbReference type="ARBA" id="ARBA00029447"/>
    </source>
</evidence>
<proteinExistence type="inferred from homology"/>
<dbReference type="Gene3D" id="1.10.287.950">
    <property type="entry name" value="Methyl-accepting chemotaxis protein"/>
    <property type="match status" value="1"/>
</dbReference>
<dbReference type="RefSeq" id="WP_067693679.1">
    <property type="nucleotide sequence ID" value="NZ_LLZH01000189.1"/>
</dbReference>
<evidence type="ECO:0000256" key="6">
    <source>
        <dbReference type="SAM" id="Phobius"/>
    </source>
</evidence>
<evidence type="ECO:0000256" key="5">
    <source>
        <dbReference type="PROSITE-ProRule" id="PRU00284"/>
    </source>
</evidence>
<evidence type="ECO:0000256" key="3">
    <source>
        <dbReference type="ARBA" id="ARBA00023224"/>
    </source>
</evidence>
<dbReference type="EMBL" id="LLZH01000189">
    <property type="protein sequence ID" value="KUL31967.1"/>
    <property type="molecule type" value="Genomic_DNA"/>
</dbReference>
<dbReference type="OrthoDB" id="1115140at2"/>
<comment type="similarity">
    <text evidence="4">Belongs to the methyl-accepting chemotaxis (MCP) protein family.</text>
</comment>
<dbReference type="SUPFAM" id="SSF58104">
    <property type="entry name" value="Methyl-accepting chemotaxis protein (MCP) signaling domain"/>
    <property type="match status" value="1"/>
</dbReference>
<dbReference type="GO" id="GO:0006935">
    <property type="term" value="P:chemotaxis"/>
    <property type="evidence" value="ECO:0007669"/>
    <property type="project" value="InterPro"/>
</dbReference>
<dbReference type="PRINTS" id="PR00260">
    <property type="entry name" value="CHEMTRNSDUCR"/>
</dbReference>
<keyword evidence="2 6" id="KW-1133">Transmembrane helix</keyword>
<dbReference type="AlphaFoldDB" id="A0A101JS11"/>
<keyword evidence="10" id="KW-1185">Reference proteome</keyword>
<sequence length="537" mass="55072">MGIGDISVGKRLGASYLVLTALIVSSAGTGWWGLRQQASAQSELGALEQVRDDIQAAKYNAADVTGWQGLVIADAGAFGAGYALGPDGYNRQGELKSKDAIYAQLKGAALGDMTAAEQAQFAQLKTAWDEFFGWDTTIMGWLAADTKAARAKVMTSVNGGEAADAYGKVLEITAELDTSVNKRADTLRTEVQRARDTALRMLAIALGLALVLAVVMGVWVTRSVTGPLATVVEALKRLAGHDLTVRVDLKRRDELGVLGDAVNSTAESLRTTVSAIAGHAGAVSTSSQELHEVSAQIAAASAEVDAKATAVATSADHVSGNVQTLQAGSSEMTLAIDEIARNAGQAAQVAGEAVGEVARTNQTVGKLGASSTEIGKVVSMITSIAEQTNLLALNATIEAARAGELGKGFAVVAGEVKELAQETAKATDEIGRLVKALQTDSSDAVGAIDRIGAVVSRISDFQTLIAAAVEEQTATTSEMGRNVVEVADSSATIATSIAGVASAVATTTAVADQAQENAAGLARTSAELRELVAGFTL</sequence>
<dbReference type="GO" id="GO:0016020">
    <property type="term" value="C:membrane"/>
    <property type="evidence" value="ECO:0007669"/>
    <property type="project" value="InterPro"/>
</dbReference>
<comment type="caution">
    <text evidence="9">The sequence shown here is derived from an EMBL/GenBank/DDBJ whole genome shotgun (WGS) entry which is preliminary data.</text>
</comment>
<organism evidence="9 10">
    <name type="scientific">Actinoplanes awajinensis subsp. mycoplanecinus</name>
    <dbReference type="NCBI Taxonomy" id="135947"/>
    <lineage>
        <taxon>Bacteria</taxon>
        <taxon>Bacillati</taxon>
        <taxon>Actinomycetota</taxon>
        <taxon>Actinomycetes</taxon>
        <taxon>Micromonosporales</taxon>
        <taxon>Micromonosporaceae</taxon>
        <taxon>Actinoplanes</taxon>
    </lineage>
</organism>
<feature type="transmembrane region" description="Helical" evidence="6">
    <location>
        <begin position="12"/>
        <end position="34"/>
    </location>
</feature>
<evidence type="ECO:0000259" key="8">
    <source>
        <dbReference type="PROSITE" id="PS50885"/>
    </source>
</evidence>
<reference evidence="9 10" key="1">
    <citation type="submission" date="2015-10" db="EMBL/GenBank/DDBJ databases">
        <authorList>
            <person name="Gilbert D.G."/>
        </authorList>
    </citation>
    <scope>NUCLEOTIDE SEQUENCE [LARGE SCALE GENOMIC DNA]</scope>
    <source>
        <strain evidence="9 10">NRRL B-16712</strain>
    </source>
</reference>
<dbReference type="InterPro" id="IPR003660">
    <property type="entry name" value="HAMP_dom"/>
</dbReference>
<accession>A0A101JS11</accession>
<evidence type="ECO:0000259" key="7">
    <source>
        <dbReference type="PROSITE" id="PS50111"/>
    </source>
</evidence>
<dbReference type="PANTHER" id="PTHR32089">
    <property type="entry name" value="METHYL-ACCEPTING CHEMOTAXIS PROTEIN MCPB"/>
    <property type="match status" value="1"/>
</dbReference>
<dbReference type="PANTHER" id="PTHR32089:SF112">
    <property type="entry name" value="LYSOZYME-LIKE PROTEIN-RELATED"/>
    <property type="match status" value="1"/>
</dbReference>
<evidence type="ECO:0000313" key="10">
    <source>
        <dbReference type="Proteomes" id="UP000053244"/>
    </source>
</evidence>
<dbReference type="SMART" id="SM00283">
    <property type="entry name" value="MA"/>
    <property type="match status" value="1"/>
</dbReference>
<dbReference type="PROSITE" id="PS50111">
    <property type="entry name" value="CHEMOTAXIS_TRANSDUC_2"/>
    <property type="match status" value="1"/>
</dbReference>
<dbReference type="GO" id="GO:0004888">
    <property type="term" value="F:transmembrane signaling receptor activity"/>
    <property type="evidence" value="ECO:0007669"/>
    <property type="project" value="InterPro"/>
</dbReference>
<dbReference type="InterPro" id="IPR004090">
    <property type="entry name" value="Chemotax_Me-accpt_rcpt"/>
</dbReference>
<evidence type="ECO:0000313" key="9">
    <source>
        <dbReference type="EMBL" id="KUL31967.1"/>
    </source>
</evidence>
<dbReference type="Pfam" id="PF00015">
    <property type="entry name" value="MCPsignal"/>
    <property type="match status" value="1"/>
</dbReference>
<evidence type="ECO:0000256" key="2">
    <source>
        <dbReference type="ARBA" id="ARBA00022989"/>
    </source>
</evidence>
<dbReference type="CDD" id="cd06225">
    <property type="entry name" value="HAMP"/>
    <property type="match status" value="1"/>
</dbReference>
<dbReference type="SMART" id="SM00304">
    <property type="entry name" value="HAMP"/>
    <property type="match status" value="1"/>
</dbReference>
<dbReference type="PROSITE" id="PS50885">
    <property type="entry name" value="HAMP"/>
    <property type="match status" value="1"/>
</dbReference>